<keyword evidence="1" id="KW-0238">DNA-binding</keyword>
<dbReference type="SUPFAM" id="SSF47413">
    <property type="entry name" value="lambda repressor-like DNA-binding domains"/>
    <property type="match status" value="1"/>
</dbReference>
<dbReference type="Gene3D" id="1.10.260.40">
    <property type="entry name" value="lambda repressor-like DNA-binding domains"/>
    <property type="match status" value="1"/>
</dbReference>
<reference evidence="4" key="1">
    <citation type="submission" date="2009-12" db="EMBL/GenBank/DDBJ databases">
        <title>Complete sequence of Treponema azotonutricium strain ZAS-9.</title>
        <authorList>
            <person name="Tetu S.G."/>
            <person name="Matson E."/>
            <person name="Ren Q."/>
            <person name="Seshadri R."/>
            <person name="Elbourne L."/>
            <person name="Hassan K.A."/>
            <person name="Durkin A."/>
            <person name="Radune D."/>
            <person name="Mohamoud Y."/>
            <person name="Shay R."/>
            <person name="Jin S."/>
            <person name="Zhang X."/>
            <person name="Lucey K."/>
            <person name="Ballor N.R."/>
            <person name="Ottesen E."/>
            <person name="Rosenthal R."/>
            <person name="Allen A."/>
            <person name="Leadbetter J.R."/>
            <person name="Paulsen I.T."/>
        </authorList>
    </citation>
    <scope>NUCLEOTIDE SEQUENCE [LARGE SCALE GENOMIC DNA]</scope>
    <source>
        <strain evidence="4">ATCC BAA-888 / DSM 13862 / ZAS-9</strain>
    </source>
</reference>
<dbReference type="InterPro" id="IPR011051">
    <property type="entry name" value="RmlC_Cupin_sf"/>
</dbReference>
<dbReference type="CDD" id="cd02209">
    <property type="entry name" value="cupin_XRE_C"/>
    <property type="match status" value="1"/>
</dbReference>
<dbReference type="InterPro" id="IPR010982">
    <property type="entry name" value="Lambda_DNA-bd_dom_sf"/>
</dbReference>
<organism evidence="3 4">
    <name type="scientific">Leadbettera azotonutricia (strain ATCC BAA-888 / DSM 13862 / ZAS-9)</name>
    <name type="common">Treponema azotonutricium</name>
    <dbReference type="NCBI Taxonomy" id="545695"/>
    <lineage>
        <taxon>Bacteria</taxon>
        <taxon>Pseudomonadati</taxon>
        <taxon>Spirochaetota</taxon>
        <taxon>Spirochaetia</taxon>
        <taxon>Spirochaetales</taxon>
        <taxon>Breznakiellaceae</taxon>
        <taxon>Leadbettera</taxon>
    </lineage>
</organism>
<keyword evidence="4" id="KW-1185">Reference proteome</keyword>
<dbReference type="KEGG" id="taz:TREAZ_2508"/>
<evidence type="ECO:0000313" key="4">
    <source>
        <dbReference type="Proteomes" id="UP000009222"/>
    </source>
</evidence>
<protein>
    <submittedName>
        <fullName evidence="3">Transcriptional regulator, XRE family with cupin sensor</fullName>
    </submittedName>
</protein>
<name>F5YF57_LEAAZ</name>
<dbReference type="InterPro" id="IPR014710">
    <property type="entry name" value="RmlC-like_jellyroll"/>
</dbReference>
<gene>
    <name evidence="3" type="ordered locus">TREAZ_2508</name>
</gene>
<sequence>MKDNLAQIPGRIKELREIMEISAMDMARDIAIPLETYAKYESGELDIPISALYNISAKLGVDATVLLTGEDPRMDTAAVCRSGKGVRVERYPGYEFTSLAYNFKGRTLEPLLVYLDPAKAAAAPVTHYGQEFNYIVEGTVKVTVGVREYVLDAGDSVYFNAGIPHAQSAVKGPAKFITIIQEGAH</sequence>
<evidence type="ECO:0000256" key="1">
    <source>
        <dbReference type="ARBA" id="ARBA00023125"/>
    </source>
</evidence>
<dbReference type="Proteomes" id="UP000009222">
    <property type="component" value="Chromosome"/>
</dbReference>
<dbReference type="HOGENOM" id="CLU_085376_3_2_12"/>
<dbReference type="GO" id="GO:0003700">
    <property type="term" value="F:DNA-binding transcription factor activity"/>
    <property type="evidence" value="ECO:0007669"/>
    <property type="project" value="TreeGrafter"/>
</dbReference>
<dbReference type="PROSITE" id="PS50943">
    <property type="entry name" value="HTH_CROC1"/>
    <property type="match status" value="1"/>
</dbReference>
<dbReference type="InParanoid" id="F5YF57"/>
<dbReference type="Gene3D" id="2.60.120.10">
    <property type="entry name" value="Jelly Rolls"/>
    <property type="match status" value="1"/>
</dbReference>
<dbReference type="AlphaFoldDB" id="F5YF57"/>
<dbReference type="InterPro" id="IPR050807">
    <property type="entry name" value="TransReg_Diox_bact_type"/>
</dbReference>
<dbReference type="GO" id="GO:0003677">
    <property type="term" value="F:DNA binding"/>
    <property type="evidence" value="ECO:0007669"/>
    <property type="project" value="UniProtKB-KW"/>
</dbReference>
<reference evidence="3 4" key="2">
    <citation type="journal article" date="2011" name="ISME J.">
        <title>RNA-seq reveals cooperative metabolic interactions between two termite-gut spirochete species in co-culture.</title>
        <authorList>
            <person name="Rosenthal A.Z."/>
            <person name="Matson E.G."/>
            <person name="Eldar A."/>
            <person name="Leadbetter J.R."/>
        </authorList>
    </citation>
    <scope>NUCLEOTIDE SEQUENCE [LARGE SCALE GENOMIC DNA]</scope>
    <source>
        <strain evidence="4">ATCC BAA-888 / DSM 13862 / ZAS-9</strain>
    </source>
</reference>
<dbReference type="STRING" id="545695.TREAZ_2508"/>
<dbReference type="GO" id="GO:0005829">
    <property type="term" value="C:cytosol"/>
    <property type="evidence" value="ECO:0007669"/>
    <property type="project" value="TreeGrafter"/>
</dbReference>
<dbReference type="Pfam" id="PF12844">
    <property type="entry name" value="HTH_19"/>
    <property type="match status" value="1"/>
</dbReference>
<evidence type="ECO:0000313" key="3">
    <source>
        <dbReference type="EMBL" id="AEF82626.1"/>
    </source>
</evidence>
<dbReference type="PANTHER" id="PTHR46797:SF19">
    <property type="entry name" value="BLL2473 PROTEIN"/>
    <property type="match status" value="1"/>
</dbReference>
<dbReference type="InterPro" id="IPR001387">
    <property type="entry name" value="Cro/C1-type_HTH"/>
</dbReference>
<dbReference type="EMBL" id="CP001841">
    <property type="protein sequence ID" value="AEF82626.1"/>
    <property type="molecule type" value="Genomic_DNA"/>
</dbReference>
<dbReference type="SUPFAM" id="SSF51182">
    <property type="entry name" value="RmlC-like cupins"/>
    <property type="match status" value="1"/>
</dbReference>
<dbReference type="eggNOG" id="COG1917">
    <property type="taxonomic scope" value="Bacteria"/>
</dbReference>
<proteinExistence type="predicted"/>
<dbReference type="Pfam" id="PF07883">
    <property type="entry name" value="Cupin_2"/>
    <property type="match status" value="1"/>
</dbReference>
<dbReference type="RefSeq" id="WP_015713016.1">
    <property type="nucleotide sequence ID" value="NC_015577.1"/>
</dbReference>
<evidence type="ECO:0000259" key="2">
    <source>
        <dbReference type="PROSITE" id="PS50943"/>
    </source>
</evidence>
<dbReference type="CDD" id="cd00093">
    <property type="entry name" value="HTH_XRE"/>
    <property type="match status" value="1"/>
</dbReference>
<dbReference type="InterPro" id="IPR013096">
    <property type="entry name" value="Cupin_2"/>
</dbReference>
<accession>F5YF57</accession>
<dbReference type="SMART" id="SM00530">
    <property type="entry name" value="HTH_XRE"/>
    <property type="match status" value="1"/>
</dbReference>
<dbReference type="PANTHER" id="PTHR46797">
    <property type="entry name" value="HTH-TYPE TRANSCRIPTIONAL REGULATOR"/>
    <property type="match status" value="1"/>
</dbReference>
<feature type="domain" description="HTH cro/C1-type" evidence="2">
    <location>
        <begin position="12"/>
        <end position="66"/>
    </location>
</feature>